<name>A0ACC0G8R2_9ERIC</name>
<protein>
    <submittedName>
        <fullName evidence="1">Uncharacterized protein</fullName>
    </submittedName>
</protein>
<evidence type="ECO:0000313" key="1">
    <source>
        <dbReference type="EMBL" id="KAI7996036.1"/>
    </source>
</evidence>
<gene>
    <name evidence="1" type="ORF">LOK49_LG11G01504</name>
</gene>
<accession>A0ACC0G8R2</accession>
<organism evidence="1 2">
    <name type="scientific">Camellia lanceoleosa</name>
    <dbReference type="NCBI Taxonomy" id="1840588"/>
    <lineage>
        <taxon>Eukaryota</taxon>
        <taxon>Viridiplantae</taxon>
        <taxon>Streptophyta</taxon>
        <taxon>Embryophyta</taxon>
        <taxon>Tracheophyta</taxon>
        <taxon>Spermatophyta</taxon>
        <taxon>Magnoliopsida</taxon>
        <taxon>eudicotyledons</taxon>
        <taxon>Gunneridae</taxon>
        <taxon>Pentapetalae</taxon>
        <taxon>asterids</taxon>
        <taxon>Ericales</taxon>
        <taxon>Theaceae</taxon>
        <taxon>Camellia</taxon>
    </lineage>
</organism>
<proteinExistence type="predicted"/>
<comment type="caution">
    <text evidence="1">The sequence shown here is derived from an EMBL/GenBank/DDBJ whole genome shotgun (WGS) entry which is preliminary data.</text>
</comment>
<sequence>MTMATATDGLSAFVVDDRSMESDSDPEPMEEESREIKGFLLDLRHLPMHGVSPSLLSLSLSLSLRIPSNTTIRAMYNRCCLPIHIDSRLGKRPFCSFLWLCGAYCCALILLMMEKLKDKCRTLFGSRGCLGFCTKPVDEPSKGMKIQGQIVRKQSVSDDFWSTSTCEMDNSALQSHRSVSTLSTSNPPGDPHNSVGSMSNPTEFVNHGLLLWNQTRLQWTGNKRPENQPQIREPKLSWNATYENLLGTNKPFPQPVPLSEMVDFLVDIWDQEGLYD</sequence>
<reference evidence="1 2" key="1">
    <citation type="journal article" date="2022" name="Plant J.">
        <title>Chromosome-level genome of Camellia lanceoleosa provides a valuable resource for understanding genome evolution and self-incompatibility.</title>
        <authorList>
            <person name="Gong W."/>
            <person name="Xiao S."/>
            <person name="Wang L."/>
            <person name="Liao Z."/>
            <person name="Chang Y."/>
            <person name="Mo W."/>
            <person name="Hu G."/>
            <person name="Li W."/>
            <person name="Zhao G."/>
            <person name="Zhu H."/>
            <person name="Hu X."/>
            <person name="Ji K."/>
            <person name="Xiang X."/>
            <person name="Song Q."/>
            <person name="Yuan D."/>
            <person name="Jin S."/>
            <person name="Zhang L."/>
        </authorList>
    </citation>
    <scope>NUCLEOTIDE SEQUENCE [LARGE SCALE GENOMIC DNA]</scope>
    <source>
        <strain evidence="1">SQ_2022a</strain>
    </source>
</reference>
<dbReference type="EMBL" id="CM045769">
    <property type="protein sequence ID" value="KAI7996036.1"/>
    <property type="molecule type" value="Genomic_DNA"/>
</dbReference>
<dbReference type="Proteomes" id="UP001060215">
    <property type="component" value="Chromosome 12"/>
</dbReference>
<keyword evidence="2" id="KW-1185">Reference proteome</keyword>
<evidence type="ECO:0000313" key="2">
    <source>
        <dbReference type="Proteomes" id="UP001060215"/>
    </source>
</evidence>